<dbReference type="Gene3D" id="2.40.50.770">
    <property type="entry name" value="RecQ-mediated genome instability protein Rmi1, C-terminal domain"/>
    <property type="match status" value="1"/>
</dbReference>
<dbReference type="EMBL" id="JAVEPI010000005">
    <property type="protein sequence ID" value="KAK1441855.1"/>
    <property type="molecule type" value="Genomic_DNA"/>
</dbReference>
<keyword evidence="3" id="KW-1185">Reference proteome</keyword>
<organism evidence="2 3">
    <name type="scientific">Babesia gibsoni</name>
    <dbReference type="NCBI Taxonomy" id="33632"/>
    <lineage>
        <taxon>Eukaryota</taxon>
        <taxon>Sar</taxon>
        <taxon>Alveolata</taxon>
        <taxon>Apicomplexa</taxon>
        <taxon>Aconoidasida</taxon>
        <taxon>Piroplasmida</taxon>
        <taxon>Babesiidae</taxon>
        <taxon>Babesia</taxon>
    </lineage>
</organism>
<proteinExistence type="predicted"/>
<protein>
    <recommendedName>
        <fullName evidence="1">RecQ mediated genome instability protein 1 OB-fold domain-containing protein</fullName>
    </recommendedName>
</protein>
<evidence type="ECO:0000313" key="2">
    <source>
        <dbReference type="EMBL" id="KAK1441855.1"/>
    </source>
</evidence>
<evidence type="ECO:0000259" key="1">
    <source>
        <dbReference type="Pfam" id="PF08585"/>
    </source>
</evidence>
<name>A0AAD8P7Q5_BABGI</name>
<dbReference type="Pfam" id="PF08585">
    <property type="entry name" value="RMI1_N_C"/>
    <property type="match status" value="1"/>
</dbReference>
<dbReference type="InterPro" id="IPR042470">
    <property type="entry name" value="RMI1_N_C_sf"/>
</dbReference>
<accession>A0AAD8P7Q5</accession>
<dbReference type="AlphaFoldDB" id="A0AAD8P7Q5"/>
<sequence>MVSVIDIDDDTRAEYDAWILSDWSAGGDSTRFDRFLRYPIKIHQIVSCRDVSVSTYRLNGNDEEEEDDDKEEETVVISKKTASTRMLKMILYDGREHKVAYEYEPIACLDVFNANSLTGNPVRCCGKIALFNSPVERRGVLWLTQGNVKLVFEGYACLTYSGELSRCHSNVISQNFNAQESLLPEAPAPEKMESATRDNGYIQNSTLNGGTHGSCRSNQRDLYLTSHKRPNSDSGDKGQPIKRFNAYNVDDRGLSILESHFPVGSSYIEYSYVSYMLREGVAVGEDSFAAFAKDFFRIRGYDTHGSIAKLITHINKSPCFCQPGTTWFEEDLHYGFLEHAIPIGDVTYRQSHEMAIAGLSALAGKPNSSFWLVKLDDCVASFFCLVNTVTLGIAVESPLVTSNKLNSVEGFFQVKQITIAGNTLYWISKFKRTLSEEEFLTKTRTIEADFRNMEALLDF</sequence>
<dbReference type="Proteomes" id="UP001230268">
    <property type="component" value="Unassembled WGS sequence"/>
</dbReference>
<feature type="domain" description="RecQ mediated genome instability protein 1 OB-fold" evidence="1">
    <location>
        <begin position="42"/>
        <end position="151"/>
    </location>
</feature>
<reference evidence="2" key="1">
    <citation type="submission" date="2023-08" db="EMBL/GenBank/DDBJ databases">
        <title>Draft sequence of the Babesia gibsoni genome.</title>
        <authorList>
            <person name="Yamagishi J.Y."/>
            <person name="Xuan X.X."/>
        </authorList>
    </citation>
    <scope>NUCLEOTIDE SEQUENCE</scope>
    <source>
        <strain evidence="2">Azabu</strain>
    </source>
</reference>
<dbReference type="InterPro" id="IPR013894">
    <property type="entry name" value="RMI1_OB"/>
</dbReference>
<evidence type="ECO:0000313" key="3">
    <source>
        <dbReference type="Proteomes" id="UP001230268"/>
    </source>
</evidence>
<gene>
    <name evidence="2" type="ORF">BgAZ_501870</name>
</gene>
<comment type="caution">
    <text evidence="2">The sequence shown here is derived from an EMBL/GenBank/DDBJ whole genome shotgun (WGS) entry which is preliminary data.</text>
</comment>